<evidence type="ECO:0000313" key="1">
    <source>
        <dbReference type="EMBL" id="SEM47445.1"/>
    </source>
</evidence>
<name>A0A1H7YN81_STIAU</name>
<evidence type="ECO:0000313" key="2">
    <source>
        <dbReference type="Proteomes" id="UP000182719"/>
    </source>
</evidence>
<dbReference type="RefSeq" id="WP_075009427.1">
    <property type="nucleotide sequence ID" value="NZ_FOAP01000017.1"/>
</dbReference>
<reference evidence="2" key="1">
    <citation type="submission" date="2016-10" db="EMBL/GenBank/DDBJ databases">
        <authorList>
            <person name="Varghese N."/>
            <person name="Submissions S."/>
        </authorList>
    </citation>
    <scope>NUCLEOTIDE SEQUENCE [LARGE SCALE GENOMIC DNA]</scope>
    <source>
        <strain evidence="2">DSM 17044</strain>
    </source>
</reference>
<gene>
    <name evidence="1" type="ORF">SAMN05444354_11787</name>
</gene>
<keyword evidence="2" id="KW-1185">Reference proteome</keyword>
<dbReference type="OrthoDB" id="582902at2"/>
<dbReference type="EMBL" id="FOAP01000017">
    <property type="protein sequence ID" value="SEM47445.1"/>
    <property type="molecule type" value="Genomic_DNA"/>
</dbReference>
<protein>
    <submittedName>
        <fullName evidence="1">Uncharacterized protein</fullName>
    </submittedName>
</protein>
<sequence length="101" mass="11196">MADTTDTSELKAYIQKKFCESVGMPSEAVFGPDLTLAEIIARSEKMTNSVDLMESFARTANALRKDHDIRIRLPALALDAPISKVLELLMEEIARQQGRTA</sequence>
<organism evidence="1 2">
    <name type="scientific">Stigmatella aurantiaca</name>
    <dbReference type="NCBI Taxonomy" id="41"/>
    <lineage>
        <taxon>Bacteria</taxon>
        <taxon>Pseudomonadati</taxon>
        <taxon>Myxococcota</taxon>
        <taxon>Myxococcia</taxon>
        <taxon>Myxococcales</taxon>
        <taxon>Cystobacterineae</taxon>
        <taxon>Archangiaceae</taxon>
        <taxon>Stigmatella</taxon>
    </lineage>
</organism>
<proteinExistence type="predicted"/>
<dbReference type="Proteomes" id="UP000182719">
    <property type="component" value="Unassembled WGS sequence"/>
</dbReference>
<accession>A0A1H7YN81</accession>
<dbReference type="AlphaFoldDB" id="A0A1H7YN81"/>